<comment type="subcellular location">
    <subcellularLocation>
        <location evidence="8">Mitochondrion inner membrane</location>
        <topology evidence="8">Peripheral membrane protein</topology>
        <orientation evidence="8">Matrix side</orientation>
    </subcellularLocation>
</comment>
<gene>
    <name evidence="10" type="primary">LOC107227184</name>
</gene>
<dbReference type="Proteomes" id="UP000829291">
    <property type="component" value="Chromosome 2"/>
</dbReference>
<dbReference type="OrthoDB" id="4249at2759"/>
<feature type="binding site" evidence="8">
    <location>
        <position position="153"/>
    </location>
    <ligand>
        <name>Zn(2+)</name>
        <dbReference type="ChEBI" id="CHEBI:29105"/>
    </ligand>
</feature>
<evidence type="ECO:0000313" key="9">
    <source>
        <dbReference type="Proteomes" id="UP000829291"/>
    </source>
</evidence>
<comment type="function">
    <text evidence="8">Lyase that catalyzes the C1-decarboxylation of 4-hydroxy-3-methoxy-5-(all-trans-polyprenyl)benzoic acid into 2-methoxy-6-(all-trans-polyprenyl)phenol during ubiquinone biosynthesis.</text>
</comment>
<reference evidence="10" key="1">
    <citation type="submission" date="2025-08" db="UniProtKB">
        <authorList>
            <consortium name="RefSeq"/>
        </authorList>
    </citation>
    <scope>IDENTIFICATION</scope>
    <source>
        <tissue evidence="10">Thorax and Abdomen</tissue>
    </source>
</reference>
<keyword evidence="7 8" id="KW-0456">Lyase</keyword>
<protein>
    <recommendedName>
        <fullName evidence="8">Ubiquinone biosynthesis protein COQ4 homolog, mitochondrial</fullName>
    </recommendedName>
    <alternativeName>
        <fullName evidence="8">4-hydroxy-3-methoxy-5-polyprenylbenzoate decarboxylase</fullName>
        <ecNumber evidence="8">4.1.1.130</ecNumber>
    </alternativeName>
    <alternativeName>
        <fullName evidence="8">Coenzyme Q biosynthesis protein 4 homolog</fullName>
    </alternativeName>
</protein>
<name>A0A6J0CAY8_NEOLC</name>
<evidence type="ECO:0000256" key="8">
    <source>
        <dbReference type="HAMAP-Rule" id="MF_03111"/>
    </source>
</evidence>
<comment type="similarity">
    <text evidence="8">Belongs to the COQ4 family.</text>
</comment>
<evidence type="ECO:0000256" key="7">
    <source>
        <dbReference type="ARBA" id="ARBA00023239"/>
    </source>
</evidence>
<comment type="cofactor">
    <cofactor evidence="8">
        <name>Zn(2+)</name>
        <dbReference type="ChEBI" id="CHEBI:29105"/>
    </cofactor>
</comment>
<organism evidence="10">
    <name type="scientific">Neodiprion lecontei</name>
    <name type="common">Redheaded pine sawfly</name>
    <dbReference type="NCBI Taxonomy" id="441921"/>
    <lineage>
        <taxon>Eukaryota</taxon>
        <taxon>Metazoa</taxon>
        <taxon>Ecdysozoa</taxon>
        <taxon>Arthropoda</taxon>
        <taxon>Hexapoda</taxon>
        <taxon>Insecta</taxon>
        <taxon>Pterygota</taxon>
        <taxon>Neoptera</taxon>
        <taxon>Endopterygota</taxon>
        <taxon>Hymenoptera</taxon>
        <taxon>Tenthredinoidea</taxon>
        <taxon>Diprionidae</taxon>
        <taxon>Diprioninae</taxon>
        <taxon>Neodiprion</taxon>
    </lineage>
</organism>
<dbReference type="GO" id="GO:0008270">
    <property type="term" value="F:zinc ion binding"/>
    <property type="evidence" value="ECO:0007669"/>
    <property type="project" value="UniProtKB-UniRule"/>
</dbReference>
<keyword evidence="1 8" id="KW-0831">Ubiquinone biosynthesis</keyword>
<dbReference type="HAMAP" id="MF_03111">
    <property type="entry name" value="Coq4"/>
    <property type="match status" value="1"/>
</dbReference>
<comment type="pathway">
    <text evidence="8">Cofactor biosynthesis; ubiquinone biosynthesis.</text>
</comment>
<dbReference type="InterPro" id="IPR007715">
    <property type="entry name" value="Coq4"/>
</dbReference>
<evidence type="ECO:0000256" key="1">
    <source>
        <dbReference type="ARBA" id="ARBA00022688"/>
    </source>
</evidence>
<dbReference type="GeneID" id="107227184"/>
<dbReference type="InterPro" id="IPR027540">
    <property type="entry name" value="Coq4_euk"/>
</dbReference>
<keyword evidence="3 8" id="KW-0999">Mitochondrion inner membrane</keyword>
<feature type="binding site" evidence="8">
    <location>
        <position position="152"/>
    </location>
    <ligand>
        <name>Zn(2+)</name>
        <dbReference type="ChEBI" id="CHEBI:29105"/>
    </ligand>
</feature>
<feature type="binding site" evidence="8">
    <location>
        <position position="156"/>
    </location>
    <ligand>
        <name>Zn(2+)</name>
        <dbReference type="ChEBI" id="CHEBI:29105"/>
    </ligand>
</feature>
<dbReference type="Pfam" id="PF05019">
    <property type="entry name" value="Coq4"/>
    <property type="match status" value="1"/>
</dbReference>
<keyword evidence="2 8" id="KW-0479">Metal-binding</keyword>
<evidence type="ECO:0000256" key="4">
    <source>
        <dbReference type="ARBA" id="ARBA00022833"/>
    </source>
</evidence>
<dbReference type="FunCoup" id="A0A6J0CAY8">
    <property type="interactions" value="685"/>
</dbReference>
<dbReference type="InParanoid" id="A0A6J0CAY8"/>
<dbReference type="PANTHER" id="PTHR12922">
    <property type="entry name" value="UBIQUINONE BIOSYNTHESIS PROTEIN"/>
    <property type="match status" value="1"/>
</dbReference>
<dbReference type="EC" id="4.1.1.130" evidence="8"/>
<feature type="binding site" evidence="8">
    <location>
        <position position="168"/>
    </location>
    <ligand>
        <name>Zn(2+)</name>
        <dbReference type="ChEBI" id="CHEBI:29105"/>
    </ligand>
</feature>
<dbReference type="PANTHER" id="PTHR12922:SF7">
    <property type="entry name" value="UBIQUINONE BIOSYNTHESIS PROTEIN COQ4 HOMOLOG, MITOCHONDRIAL"/>
    <property type="match status" value="1"/>
</dbReference>
<dbReference type="UniPathway" id="UPA00232"/>
<dbReference type="AlphaFoldDB" id="A0A6J0CAY8"/>
<dbReference type="GO" id="GO:0120539">
    <property type="term" value="F:4-hydroxy-3-methoxy-5-polyprenylbenzoate decarboxylase activity"/>
    <property type="evidence" value="ECO:0007669"/>
    <property type="project" value="UniProtKB-EC"/>
</dbReference>
<keyword evidence="10" id="KW-0830">Ubiquinone</keyword>
<comment type="subunit">
    <text evidence="8">Component of a multi-subunit COQ enzyme complex.</text>
</comment>
<evidence type="ECO:0000313" key="10">
    <source>
        <dbReference type="RefSeq" id="XP_015523737.1"/>
    </source>
</evidence>
<sequence length="248" mass="28221">MDLLRLSQYRSAVRGLSMSGAFAEDFTRNHVQLSFLQRMVLSAGAAAISLANPYRADMIACLGETTGQSALVHCLQQMQSSTEGRRILDQRPRINSSTIDLASLKRLPNGTLGKSYYNFLETNEVTPDSRMAVKFVDDIELAYVMQRYREVHDIYHTALSMPTTMLGEVAVKWVEAVQTRLPMCTSGAIFGAMRLRPKSRKMYTDHYLPWALRTGSQSQFLLGVYFEERWEQPLTEFYKEMNIVPLVI</sequence>
<comment type="catalytic activity">
    <reaction evidence="8">
        <text>a 4-hydroxy-3-methoxy-5-(all-trans-polyprenyl)benzoate + H(+) = a 2-methoxy-6-(all-trans-polyprenyl)phenol + CO2</text>
        <dbReference type="Rhea" id="RHEA:81179"/>
        <dbReference type="Rhea" id="RHEA-COMP:9551"/>
        <dbReference type="Rhea" id="RHEA-COMP:10931"/>
        <dbReference type="ChEBI" id="CHEBI:15378"/>
        <dbReference type="ChEBI" id="CHEBI:16526"/>
        <dbReference type="ChEBI" id="CHEBI:62731"/>
        <dbReference type="ChEBI" id="CHEBI:84443"/>
        <dbReference type="EC" id="4.1.1.130"/>
    </reaction>
</comment>
<evidence type="ECO:0000256" key="3">
    <source>
        <dbReference type="ARBA" id="ARBA00022792"/>
    </source>
</evidence>
<evidence type="ECO:0000256" key="6">
    <source>
        <dbReference type="ARBA" id="ARBA00023136"/>
    </source>
</evidence>
<keyword evidence="6 8" id="KW-0472">Membrane</keyword>
<evidence type="ECO:0000256" key="2">
    <source>
        <dbReference type="ARBA" id="ARBA00022723"/>
    </source>
</evidence>
<keyword evidence="4 8" id="KW-0862">Zinc</keyword>
<accession>A0A6J0CAY8</accession>
<evidence type="ECO:0000256" key="5">
    <source>
        <dbReference type="ARBA" id="ARBA00023128"/>
    </source>
</evidence>
<dbReference type="GO" id="GO:0031314">
    <property type="term" value="C:extrinsic component of mitochondrial inner membrane"/>
    <property type="evidence" value="ECO:0007669"/>
    <property type="project" value="UniProtKB-UniRule"/>
</dbReference>
<dbReference type="KEGG" id="nlo:107227184"/>
<proteinExistence type="inferred from homology"/>
<keyword evidence="5 8" id="KW-0496">Mitochondrion</keyword>
<keyword evidence="9" id="KW-1185">Reference proteome</keyword>
<dbReference type="RefSeq" id="XP_015523737.1">
    <property type="nucleotide sequence ID" value="XM_015668251.2"/>
</dbReference>